<dbReference type="AlphaFoldDB" id="A0AA41ZES6"/>
<reference evidence="2" key="1">
    <citation type="submission" date="2022-11" db="EMBL/GenBank/DDBJ databases">
        <title>Larsenimonas rhizosphaerae sp. nov., isolated from a tidal mudflat.</title>
        <authorList>
            <person name="Lee S.D."/>
            <person name="Kim I.S."/>
        </authorList>
    </citation>
    <scope>NUCLEOTIDE SEQUENCE</scope>
    <source>
        <strain evidence="2">GH2-1</strain>
    </source>
</reference>
<organism evidence="2 3">
    <name type="scientific">Larsenimonas rhizosphaerae</name>
    <dbReference type="NCBI Taxonomy" id="2944682"/>
    <lineage>
        <taxon>Bacteria</taxon>
        <taxon>Pseudomonadati</taxon>
        <taxon>Pseudomonadota</taxon>
        <taxon>Gammaproteobacteria</taxon>
        <taxon>Oceanospirillales</taxon>
        <taxon>Halomonadaceae</taxon>
        <taxon>Larsenimonas</taxon>
    </lineage>
</organism>
<evidence type="ECO:0000259" key="1">
    <source>
        <dbReference type="PROSITE" id="PS50035"/>
    </source>
</evidence>
<dbReference type="RefSeq" id="WP_265895287.1">
    <property type="nucleotide sequence ID" value="NZ_JAPIVE010000001.1"/>
</dbReference>
<evidence type="ECO:0000313" key="2">
    <source>
        <dbReference type="EMBL" id="MCX2522824.1"/>
    </source>
</evidence>
<dbReference type="InterPro" id="IPR025202">
    <property type="entry name" value="PLD-like_dom"/>
</dbReference>
<dbReference type="SUPFAM" id="SSF56024">
    <property type="entry name" value="Phospholipase D/nuclease"/>
    <property type="match status" value="2"/>
</dbReference>
<proteinExistence type="predicted"/>
<comment type="caution">
    <text evidence="2">The sequence shown here is derived from an EMBL/GenBank/DDBJ whole genome shotgun (WGS) entry which is preliminary data.</text>
</comment>
<dbReference type="Proteomes" id="UP001165678">
    <property type="component" value="Unassembled WGS sequence"/>
</dbReference>
<dbReference type="PANTHER" id="PTHR21248">
    <property type="entry name" value="CARDIOLIPIN SYNTHASE"/>
    <property type="match status" value="1"/>
</dbReference>
<evidence type="ECO:0000313" key="3">
    <source>
        <dbReference type="Proteomes" id="UP001165678"/>
    </source>
</evidence>
<accession>A0AA41ZES6</accession>
<gene>
    <name evidence="2" type="ORF">OQ287_01045</name>
</gene>
<name>A0AA41ZES6_9GAMM</name>
<dbReference type="CDD" id="cd09110">
    <property type="entry name" value="PLDc_CLS_1"/>
    <property type="match status" value="1"/>
</dbReference>
<protein>
    <submittedName>
        <fullName evidence="2">Phospholipase D-like domain-containing protein</fullName>
    </submittedName>
</protein>
<dbReference type="GO" id="GO:0008808">
    <property type="term" value="F:cardiolipin synthase activity"/>
    <property type="evidence" value="ECO:0007669"/>
    <property type="project" value="TreeGrafter"/>
</dbReference>
<dbReference type="InterPro" id="IPR001736">
    <property type="entry name" value="PLipase_D/transphosphatidylase"/>
</dbReference>
<dbReference type="GO" id="GO:0016020">
    <property type="term" value="C:membrane"/>
    <property type="evidence" value="ECO:0007669"/>
    <property type="project" value="TreeGrafter"/>
</dbReference>
<dbReference type="PROSITE" id="PS50035">
    <property type="entry name" value="PLD"/>
    <property type="match status" value="1"/>
</dbReference>
<sequence>MRVQWREDNQVTLLPGAENYLPALFKAMDEAQTSLIIELYAVEDGELGERFISTLEQARSRGVRVWLLVDACGSWPLSRQSRQRIKNAGVEFREFNPLSWRHLGRFISRDHRKLVIVDGRMAFVGGFGMTDLFMNSWFEIAVRVEGACVNDWIALNRQVWDSRMTRGPGKDMVSRDELGATADEVRKPAGEMEGRVIWGKGYRFQKIRRSLQTQIERAENQVWICTPYFVPTASLRRRMMRAARRGVDVRVLVPAKNHDHPGVYYAGQRFYTRLMRAGVRIFEYQTRFSHAKFSMCDDWCTVGSCNFDHWSLQWNLEANQEVDHPGFASDIADLFNHNFEQSKEIDFEQWKARPTGQKVREYIYGKLNAMMTRLK</sequence>
<dbReference type="Pfam" id="PF13091">
    <property type="entry name" value="PLDc_2"/>
    <property type="match status" value="2"/>
</dbReference>
<dbReference type="EMBL" id="JAPIVE010000001">
    <property type="protein sequence ID" value="MCX2522824.1"/>
    <property type="molecule type" value="Genomic_DNA"/>
</dbReference>
<dbReference type="Gene3D" id="3.30.870.10">
    <property type="entry name" value="Endonuclease Chain A"/>
    <property type="match status" value="2"/>
</dbReference>
<dbReference type="CDD" id="cd09159">
    <property type="entry name" value="PLDc_ybhO_like_2"/>
    <property type="match status" value="1"/>
</dbReference>
<dbReference type="PANTHER" id="PTHR21248:SF23">
    <property type="entry name" value="CARDIOLIPIN SYNTHASE B"/>
    <property type="match status" value="1"/>
</dbReference>
<keyword evidence="3" id="KW-1185">Reference proteome</keyword>
<feature type="domain" description="PLD phosphodiesterase" evidence="1">
    <location>
        <begin position="106"/>
        <end position="133"/>
    </location>
</feature>
<dbReference type="GO" id="GO:0032049">
    <property type="term" value="P:cardiolipin biosynthetic process"/>
    <property type="evidence" value="ECO:0007669"/>
    <property type="project" value="UniProtKB-ARBA"/>
</dbReference>